<dbReference type="SMART" id="SM00350">
    <property type="entry name" value="MCM"/>
    <property type="match status" value="1"/>
</dbReference>
<feature type="domain" description="MCM C-terminal AAA(+) ATPase" evidence="13">
    <location>
        <begin position="474"/>
        <end position="681"/>
    </location>
</feature>
<dbReference type="FunFam" id="3.40.50.300:FF:000217">
    <property type="entry name" value="DNA helicase"/>
    <property type="match status" value="1"/>
</dbReference>
<evidence type="ECO:0000313" key="14">
    <source>
        <dbReference type="EMBL" id="KAK1137216.1"/>
    </source>
</evidence>
<evidence type="ECO:0000259" key="13">
    <source>
        <dbReference type="PROSITE" id="PS50051"/>
    </source>
</evidence>
<dbReference type="Gene3D" id="3.40.50.300">
    <property type="entry name" value="P-loop containing nucleotide triphosphate hydrolases"/>
    <property type="match status" value="1"/>
</dbReference>
<dbReference type="Gene3D" id="1.10.10.10">
    <property type="entry name" value="Winged helix-like DNA-binding domain superfamily/Winged helix DNA-binding domain"/>
    <property type="match status" value="1"/>
</dbReference>
<sequence length="879" mass="99007">MSSPARMSGTDSPGRTPRRQIQGTRSPSAFGTPRNATRNGGDNNVETPLRWGTTGARQNILESGNQTATIVASSEHESAVNSADHFTDHFGPINGSEGGLQLSSPINYGTPSSLGSIRTPRSGIRGTPARHRPDINTDRRLRQFTLQEPVPEAPNGTSESDTAGPHLVIWGTNVVINQCKEQFKLFFQHFINPDAENDELPENMNLSEPLYLQKLEEIHTLEEPYLNVNCAHVKTFDEILYQQLVSYPQEVIPTLDMATNELFFEKFPAAVLEHQIQVRPFNVTKIKTMRQLNPSDVDQLITIPGMVIRVSRLIPQMREAYFKCSICAFTTLVEIEKGKTNEPTVCAHCIHKYSFTLVHNLSHFSDKQMIKLQEAPDEMPQGQIPHTIVLFAHNNLVDAVMPGDRVSVTGIYRAATHKPNFDHNSQAIYKTYIDVVHFRKHDSKRLYDQEDGKEHNFTPERIEMLKSLSQKSDIYERLARHIAPSIYANNDVKKGIILQLFGGTRKTSTVYGKHFRPDINILLCGDPGTSKSQLLQYIYNLVPRSQYTSGKGSSAVGLTAYVTKDPETGQLILQTGALGLADNGICCIDEFDKMNENARSVLHEVMEQQTLSIAKAGIICQLNARTSILAAANPCESQWNKNKTVVENVKLPHTLLSRFDLIFLILDPQDETYDSKLATHMVSLYYKTIEEDEDELINMSIVRDYIVFAKEHVHPVLNEESQQRLIQAYVDMRRVGRGRGQITAYPRQLESLIRLSEAHAKVRLSSVVELQDVEEAWRLHREALKQSAIDPLSGKIDVTILTTGISAGARKRRKELCEAIQKLIESKDKVHMLNQQKIFTEIKQSSELLVTRDMFEDALRELQSNGLITIIGRNNIRIS</sequence>
<dbReference type="Pfam" id="PF17207">
    <property type="entry name" value="MCM_OB"/>
    <property type="match status" value="1"/>
</dbReference>
<dbReference type="EC" id="3.6.4.12" evidence="11"/>
<evidence type="ECO:0000256" key="7">
    <source>
        <dbReference type="ARBA" id="ARBA00022840"/>
    </source>
</evidence>
<dbReference type="InterPro" id="IPR031327">
    <property type="entry name" value="MCM"/>
</dbReference>
<dbReference type="FunFam" id="2.20.28.10:FF:000003">
    <property type="entry name" value="DNA helicase"/>
    <property type="match status" value="1"/>
</dbReference>
<keyword evidence="5 11" id="KW-0378">Hydrolase</keyword>
<dbReference type="SUPFAM" id="SSF52540">
    <property type="entry name" value="P-loop containing nucleoside triphosphate hydrolases"/>
    <property type="match status" value="1"/>
</dbReference>
<dbReference type="SUPFAM" id="SSF50249">
    <property type="entry name" value="Nucleic acid-binding proteins"/>
    <property type="match status" value="1"/>
</dbReference>
<dbReference type="InterPro" id="IPR001208">
    <property type="entry name" value="MCM_dom"/>
</dbReference>
<evidence type="ECO:0000256" key="6">
    <source>
        <dbReference type="ARBA" id="ARBA00022806"/>
    </source>
</evidence>
<feature type="compositionally biased region" description="Polar residues" evidence="12">
    <location>
        <begin position="1"/>
        <end position="46"/>
    </location>
</feature>
<evidence type="ECO:0000256" key="2">
    <source>
        <dbReference type="ARBA" id="ARBA00008010"/>
    </source>
</evidence>
<dbReference type="Pfam" id="PF17855">
    <property type="entry name" value="MCM_lid"/>
    <property type="match status" value="1"/>
</dbReference>
<evidence type="ECO:0000256" key="5">
    <source>
        <dbReference type="ARBA" id="ARBA00022801"/>
    </source>
</evidence>
<dbReference type="Gene3D" id="2.40.50.140">
    <property type="entry name" value="Nucleic acid-binding proteins"/>
    <property type="match status" value="1"/>
</dbReference>
<dbReference type="PANTHER" id="PTHR11630:SF66">
    <property type="entry name" value="DNA REPLICATION LICENSING FACTOR MCM4"/>
    <property type="match status" value="1"/>
</dbReference>
<dbReference type="EMBL" id="JAHYIQ010000001">
    <property type="protein sequence ID" value="KAK1137216.1"/>
    <property type="molecule type" value="Genomic_DNA"/>
</dbReference>
<comment type="catalytic activity">
    <reaction evidence="11">
        <text>ATP + H2O = ADP + phosphate + H(+)</text>
        <dbReference type="Rhea" id="RHEA:13065"/>
        <dbReference type="ChEBI" id="CHEBI:15377"/>
        <dbReference type="ChEBI" id="CHEBI:15378"/>
        <dbReference type="ChEBI" id="CHEBI:30616"/>
        <dbReference type="ChEBI" id="CHEBI:43474"/>
        <dbReference type="ChEBI" id="CHEBI:456216"/>
        <dbReference type="EC" id="3.6.4.12"/>
    </reaction>
</comment>
<dbReference type="InterPro" id="IPR033762">
    <property type="entry name" value="MCM_OB"/>
</dbReference>
<dbReference type="FunFam" id="3.30.1640.10:FF:000001">
    <property type="entry name" value="DNA helicase"/>
    <property type="match status" value="1"/>
</dbReference>
<dbReference type="GO" id="GO:0017116">
    <property type="term" value="F:single-stranded DNA helicase activity"/>
    <property type="evidence" value="ECO:0007669"/>
    <property type="project" value="TreeGrafter"/>
</dbReference>
<dbReference type="GO" id="GO:0005634">
    <property type="term" value="C:nucleus"/>
    <property type="evidence" value="ECO:0007669"/>
    <property type="project" value="UniProtKB-SubCell"/>
</dbReference>
<dbReference type="Pfam" id="PF00493">
    <property type="entry name" value="MCM"/>
    <property type="match status" value="1"/>
</dbReference>
<evidence type="ECO:0000256" key="1">
    <source>
        <dbReference type="ARBA" id="ARBA00004123"/>
    </source>
</evidence>
<comment type="caution">
    <text evidence="14">The sequence shown here is derived from an EMBL/GenBank/DDBJ whole genome shotgun (WGS) entry which is preliminary data.</text>
</comment>
<dbReference type="Pfam" id="PF14551">
    <property type="entry name" value="MCM_N"/>
    <property type="match status" value="1"/>
</dbReference>
<dbReference type="InterPro" id="IPR027417">
    <property type="entry name" value="P-loop_NTPase"/>
</dbReference>
<dbReference type="InterPro" id="IPR012340">
    <property type="entry name" value="NA-bd_OB-fold"/>
</dbReference>
<dbReference type="GO" id="GO:0042555">
    <property type="term" value="C:MCM complex"/>
    <property type="evidence" value="ECO:0007669"/>
    <property type="project" value="UniProtKB-UniRule"/>
</dbReference>
<dbReference type="PROSITE" id="PS50051">
    <property type="entry name" value="MCM_2"/>
    <property type="match status" value="1"/>
</dbReference>
<comment type="subcellular location">
    <subcellularLocation>
        <location evidence="1">Nucleus</location>
    </subcellularLocation>
</comment>
<organism evidence="14 15">
    <name type="scientific">Melipona bicolor</name>
    <dbReference type="NCBI Taxonomy" id="60889"/>
    <lineage>
        <taxon>Eukaryota</taxon>
        <taxon>Metazoa</taxon>
        <taxon>Ecdysozoa</taxon>
        <taxon>Arthropoda</taxon>
        <taxon>Hexapoda</taxon>
        <taxon>Insecta</taxon>
        <taxon>Pterygota</taxon>
        <taxon>Neoptera</taxon>
        <taxon>Endopterygota</taxon>
        <taxon>Hymenoptera</taxon>
        <taxon>Apocrita</taxon>
        <taxon>Aculeata</taxon>
        <taxon>Apoidea</taxon>
        <taxon>Anthophila</taxon>
        <taxon>Apidae</taxon>
        <taxon>Melipona</taxon>
    </lineage>
</organism>
<keyword evidence="4 10" id="KW-0547">Nucleotide-binding</keyword>
<dbReference type="Proteomes" id="UP001177670">
    <property type="component" value="Unassembled WGS sequence"/>
</dbReference>
<dbReference type="GO" id="GO:0016787">
    <property type="term" value="F:hydrolase activity"/>
    <property type="evidence" value="ECO:0007669"/>
    <property type="project" value="UniProtKB-KW"/>
</dbReference>
<dbReference type="PRINTS" id="PR01660">
    <property type="entry name" value="MCMPROTEIN4"/>
</dbReference>
<name>A0AA40GG54_9HYME</name>
<keyword evidence="8 10" id="KW-0238">DNA-binding</keyword>
<evidence type="ECO:0000313" key="15">
    <source>
        <dbReference type="Proteomes" id="UP001177670"/>
    </source>
</evidence>
<comment type="similarity">
    <text evidence="2 10">Belongs to the MCM family.</text>
</comment>
<dbReference type="Gene3D" id="2.20.28.10">
    <property type="match status" value="1"/>
</dbReference>
<feature type="region of interest" description="Disordered" evidence="12">
    <location>
        <begin position="1"/>
        <end position="49"/>
    </location>
</feature>
<dbReference type="InterPro" id="IPR003593">
    <property type="entry name" value="AAA+_ATPase"/>
</dbReference>
<evidence type="ECO:0000256" key="11">
    <source>
        <dbReference type="RuleBase" id="RU368062"/>
    </source>
</evidence>
<dbReference type="PRINTS" id="PR01657">
    <property type="entry name" value="MCMFAMILY"/>
</dbReference>
<keyword evidence="3 11" id="KW-0235">DNA replication</keyword>
<keyword evidence="6 11" id="KW-0347">Helicase</keyword>
<dbReference type="SMART" id="SM00382">
    <property type="entry name" value="AAA"/>
    <property type="match status" value="1"/>
</dbReference>
<dbReference type="Gene3D" id="3.30.1640.10">
    <property type="entry name" value="mini-chromosome maintenance (MCM) complex, chain A, domain 1"/>
    <property type="match status" value="1"/>
</dbReference>
<evidence type="ECO:0000256" key="3">
    <source>
        <dbReference type="ARBA" id="ARBA00022705"/>
    </source>
</evidence>
<accession>A0AA40GG54</accession>
<dbReference type="GO" id="GO:0003697">
    <property type="term" value="F:single-stranded DNA binding"/>
    <property type="evidence" value="ECO:0007669"/>
    <property type="project" value="TreeGrafter"/>
</dbReference>
<evidence type="ECO:0000256" key="9">
    <source>
        <dbReference type="ARBA" id="ARBA00023242"/>
    </source>
</evidence>
<dbReference type="CDD" id="cd17755">
    <property type="entry name" value="MCM4"/>
    <property type="match status" value="1"/>
</dbReference>
<keyword evidence="9 11" id="KW-0539">Nucleus</keyword>
<protein>
    <recommendedName>
        <fullName evidence="11">DNA replication licensing factor MCM4</fullName>
        <ecNumber evidence="11">3.6.4.12</ecNumber>
    </recommendedName>
</protein>
<comment type="function">
    <text evidence="11">Acts as component of the MCM2-7 complex (MCM complex) which is the replicative helicase essential for 'once per cell cycle' DNA replication initiation and elongation in eukaryotic cells. The active ATPase sites in the MCM2-7 ring are formed through the interaction surfaces of two neighboring subunits such that a critical structure of a conserved arginine finger motif is provided in trans relative to the ATP-binding site of the Walker A box of the adjacent subunit. The six ATPase active sites, however, are likely to contribute differentially to the complex helicase activity.</text>
</comment>
<comment type="subunit">
    <text evidence="11">Component of the MCM2-7 complex.</text>
</comment>
<keyword evidence="15" id="KW-1185">Reference proteome</keyword>
<dbReference type="InterPro" id="IPR036388">
    <property type="entry name" value="WH-like_DNA-bd_sf"/>
</dbReference>
<dbReference type="GO" id="GO:1902975">
    <property type="term" value="P:mitotic DNA replication initiation"/>
    <property type="evidence" value="ECO:0007669"/>
    <property type="project" value="TreeGrafter"/>
</dbReference>
<dbReference type="PROSITE" id="PS00847">
    <property type="entry name" value="MCM_1"/>
    <property type="match status" value="1"/>
</dbReference>
<feature type="region of interest" description="Disordered" evidence="12">
    <location>
        <begin position="111"/>
        <end position="137"/>
    </location>
</feature>
<evidence type="ECO:0000256" key="4">
    <source>
        <dbReference type="ARBA" id="ARBA00022741"/>
    </source>
</evidence>
<gene>
    <name evidence="14" type="ORF">K0M31_001738</name>
</gene>
<keyword evidence="7 10" id="KW-0067">ATP-binding</keyword>
<dbReference type="InterPro" id="IPR008047">
    <property type="entry name" value="MCM_4"/>
</dbReference>
<dbReference type="InterPro" id="IPR018525">
    <property type="entry name" value="MCM_CS"/>
</dbReference>
<dbReference type="PANTHER" id="PTHR11630">
    <property type="entry name" value="DNA REPLICATION LICENSING FACTOR MCM FAMILY MEMBER"/>
    <property type="match status" value="1"/>
</dbReference>
<reference evidence="14" key="1">
    <citation type="submission" date="2021-10" db="EMBL/GenBank/DDBJ databases">
        <title>Melipona bicolor Genome sequencing and assembly.</title>
        <authorList>
            <person name="Araujo N.S."/>
            <person name="Arias M.C."/>
        </authorList>
    </citation>
    <scope>NUCLEOTIDE SEQUENCE</scope>
    <source>
        <strain evidence="14">USP_2M_L1-L4_2017</strain>
        <tissue evidence="14">Whole body</tissue>
    </source>
</reference>
<dbReference type="Pfam" id="PF21128">
    <property type="entry name" value="WHD_MCM4"/>
    <property type="match status" value="1"/>
</dbReference>
<dbReference type="GO" id="GO:0006271">
    <property type="term" value="P:DNA strand elongation involved in DNA replication"/>
    <property type="evidence" value="ECO:0007669"/>
    <property type="project" value="TreeGrafter"/>
</dbReference>
<evidence type="ECO:0000256" key="10">
    <source>
        <dbReference type="RuleBase" id="RU004070"/>
    </source>
</evidence>
<dbReference type="InterPro" id="IPR041562">
    <property type="entry name" value="MCM_lid"/>
</dbReference>
<dbReference type="InterPro" id="IPR027925">
    <property type="entry name" value="MCM_N"/>
</dbReference>
<proteinExistence type="inferred from homology"/>
<dbReference type="GO" id="GO:0000727">
    <property type="term" value="P:double-strand break repair via break-induced replication"/>
    <property type="evidence" value="ECO:0007669"/>
    <property type="project" value="TreeGrafter"/>
</dbReference>
<evidence type="ECO:0000256" key="8">
    <source>
        <dbReference type="ARBA" id="ARBA00023125"/>
    </source>
</evidence>
<dbReference type="AlphaFoldDB" id="A0AA40GG54"/>
<evidence type="ECO:0000256" key="12">
    <source>
        <dbReference type="SAM" id="MobiDB-lite"/>
    </source>
</evidence>
<dbReference type="GO" id="GO:0005524">
    <property type="term" value="F:ATP binding"/>
    <property type="evidence" value="ECO:0007669"/>
    <property type="project" value="UniProtKB-UniRule"/>
</dbReference>